<dbReference type="GO" id="GO:0005524">
    <property type="term" value="F:ATP binding"/>
    <property type="evidence" value="ECO:0007669"/>
    <property type="project" value="UniProtKB-KW"/>
</dbReference>
<keyword evidence="1" id="KW-0813">Transport</keyword>
<evidence type="ECO:0000313" key="6">
    <source>
        <dbReference type="Proteomes" id="UP000471521"/>
    </source>
</evidence>
<dbReference type="Proteomes" id="UP000471521">
    <property type="component" value="Unassembled WGS sequence"/>
</dbReference>
<evidence type="ECO:0000256" key="3">
    <source>
        <dbReference type="ARBA" id="ARBA00022840"/>
    </source>
</evidence>
<accession>A0A6B0SFP0</accession>
<dbReference type="GO" id="GO:0098796">
    <property type="term" value="C:membrane protein complex"/>
    <property type="evidence" value="ECO:0007669"/>
    <property type="project" value="UniProtKB-ARBA"/>
</dbReference>
<dbReference type="InterPro" id="IPR003593">
    <property type="entry name" value="AAA+_ATPase"/>
</dbReference>
<dbReference type="EMBL" id="WUUU01000006">
    <property type="protein sequence ID" value="MXR19446.1"/>
    <property type="molecule type" value="Genomic_DNA"/>
</dbReference>
<evidence type="ECO:0000259" key="4">
    <source>
        <dbReference type="PROSITE" id="PS50893"/>
    </source>
</evidence>
<protein>
    <submittedName>
        <fullName evidence="5">ATP-binding cassette domain-containing protein</fullName>
    </submittedName>
</protein>
<keyword evidence="6" id="KW-1185">Reference proteome</keyword>
<dbReference type="GO" id="GO:0005886">
    <property type="term" value="C:plasma membrane"/>
    <property type="evidence" value="ECO:0007669"/>
    <property type="project" value="TreeGrafter"/>
</dbReference>
<dbReference type="InterPro" id="IPR017871">
    <property type="entry name" value="ABC_transporter-like_CS"/>
</dbReference>
<gene>
    <name evidence="5" type="ORF">GRX66_02065</name>
</gene>
<dbReference type="GO" id="GO:0016887">
    <property type="term" value="F:ATP hydrolysis activity"/>
    <property type="evidence" value="ECO:0007669"/>
    <property type="project" value="InterPro"/>
</dbReference>
<dbReference type="Pfam" id="PF00005">
    <property type="entry name" value="ABC_tran"/>
    <property type="match status" value="1"/>
</dbReference>
<keyword evidence="3 5" id="KW-0067">ATP-binding</keyword>
<dbReference type="CDD" id="cd03255">
    <property type="entry name" value="ABC_MJ0796_LolCDE_FtsE"/>
    <property type="match status" value="1"/>
</dbReference>
<dbReference type="RefSeq" id="WP_159525037.1">
    <property type="nucleotide sequence ID" value="NZ_WUUU01000006.1"/>
</dbReference>
<dbReference type="SMART" id="SM00382">
    <property type="entry name" value="AAA"/>
    <property type="match status" value="1"/>
</dbReference>
<dbReference type="InterPro" id="IPR003439">
    <property type="entry name" value="ABC_transporter-like_ATP-bd"/>
</dbReference>
<dbReference type="PANTHER" id="PTHR24220">
    <property type="entry name" value="IMPORT ATP-BINDING PROTEIN"/>
    <property type="match status" value="1"/>
</dbReference>
<dbReference type="OrthoDB" id="302885at2157"/>
<evidence type="ECO:0000256" key="2">
    <source>
        <dbReference type="ARBA" id="ARBA00022741"/>
    </source>
</evidence>
<dbReference type="InterPro" id="IPR017911">
    <property type="entry name" value="MacB-like_ATP-bd"/>
</dbReference>
<keyword evidence="2" id="KW-0547">Nucleotide-binding</keyword>
<sequence>MSPPAEDAVLSCHAVTRTYTRGHQHTRWRSNGASDRPDVTALEDIDLTVEPGEILGIKGPSGSGKSTLLHLLGALDTPTSGTVHITGRPTTDLTARERARLRLDSIGIVFQRFYLLSSLPALSNVALPLVERGVPKSKRHDQASAVLHRVGLGQRQSHTPGQLSGGEQQRVAIARALVTDPAIIIADEPTGELDTETGARILELFEAAAADDTAVVLASHDEPTLAIADRVLELRDGERIDA</sequence>
<dbReference type="PANTHER" id="PTHR24220:SF86">
    <property type="entry name" value="ABC TRANSPORTER ABCH.1"/>
    <property type="match status" value="1"/>
</dbReference>
<dbReference type="PROSITE" id="PS50893">
    <property type="entry name" value="ABC_TRANSPORTER_2"/>
    <property type="match status" value="1"/>
</dbReference>
<dbReference type="SUPFAM" id="SSF52540">
    <property type="entry name" value="P-loop containing nucleoside triphosphate hydrolases"/>
    <property type="match status" value="1"/>
</dbReference>
<dbReference type="InterPro" id="IPR015854">
    <property type="entry name" value="ABC_transpr_LolD-like"/>
</dbReference>
<organism evidence="5 6">
    <name type="scientific">Halobacterium bonnevillei</name>
    <dbReference type="NCBI Taxonomy" id="2692200"/>
    <lineage>
        <taxon>Archaea</taxon>
        <taxon>Methanobacteriati</taxon>
        <taxon>Methanobacteriota</taxon>
        <taxon>Stenosarchaea group</taxon>
        <taxon>Halobacteria</taxon>
        <taxon>Halobacteriales</taxon>
        <taxon>Halobacteriaceae</taxon>
        <taxon>Halobacterium</taxon>
    </lineage>
</organism>
<dbReference type="FunFam" id="3.40.50.300:FF:000032">
    <property type="entry name" value="Export ABC transporter ATP-binding protein"/>
    <property type="match status" value="1"/>
</dbReference>
<dbReference type="InterPro" id="IPR027417">
    <property type="entry name" value="P-loop_NTPase"/>
</dbReference>
<reference evidence="5 6" key="1">
    <citation type="submission" date="2019-12" db="EMBL/GenBank/DDBJ databases">
        <title>Isolation and characterization of three novel carbon monoxide-oxidizing members of Halobacteria from salione crusts and soils.</title>
        <authorList>
            <person name="Myers M.R."/>
            <person name="King G.M."/>
        </authorList>
    </citation>
    <scope>NUCLEOTIDE SEQUENCE [LARGE SCALE GENOMIC DNA]</scope>
    <source>
        <strain evidence="5 6">PCN9</strain>
    </source>
</reference>
<dbReference type="Gene3D" id="3.40.50.300">
    <property type="entry name" value="P-loop containing nucleotide triphosphate hydrolases"/>
    <property type="match status" value="1"/>
</dbReference>
<proteinExistence type="predicted"/>
<dbReference type="GO" id="GO:0022857">
    <property type="term" value="F:transmembrane transporter activity"/>
    <property type="evidence" value="ECO:0007669"/>
    <property type="project" value="TreeGrafter"/>
</dbReference>
<feature type="domain" description="ABC transporter" evidence="4">
    <location>
        <begin position="26"/>
        <end position="242"/>
    </location>
</feature>
<evidence type="ECO:0000256" key="1">
    <source>
        <dbReference type="ARBA" id="ARBA00022448"/>
    </source>
</evidence>
<evidence type="ECO:0000313" key="5">
    <source>
        <dbReference type="EMBL" id="MXR19446.1"/>
    </source>
</evidence>
<dbReference type="PROSITE" id="PS00211">
    <property type="entry name" value="ABC_TRANSPORTER_1"/>
    <property type="match status" value="1"/>
</dbReference>
<dbReference type="AlphaFoldDB" id="A0A6B0SFP0"/>
<name>A0A6B0SFP0_9EURY</name>
<comment type="caution">
    <text evidence="5">The sequence shown here is derived from an EMBL/GenBank/DDBJ whole genome shotgun (WGS) entry which is preliminary data.</text>
</comment>